<accession>A0ABV2SIH7</accession>
<reference evidence="5 6" key="1">
    <citation type="submission" date="2024-06" db="EMBL/GenBank/DDBJ databases">
        <title>Genomic Encyclopedia of Type Strains, Phase V (KMG-V): Genome sequencing to study the core and pangenomes of soil and plant-associated prokaryotes.</title>
        <authorList>
            <person name="Whitman W."/>
        </authorList>
    </citation>
    <scope>NUCLEOTIDE SEQUENCE [LARGE SCALE GENOMIC DNA]</scope>
    <source>
        <strain evidence="5 6">NE40</strain>
    </source>
</reference>
<dbReference type="InterPro" id="IPR005000">
    <property type="entry name" value="Aldolase/citrate-lyase_domain"/>
</dbReference>
<proteinExistence type="inferred from homology"/>
<evidence type="ECO:0000256" key="1">
    <source>
        <dbReference type="ARBA" id="ARBA00005568"/>
    </source>
</evidence>
<protein>
    <submittedName>
        <fullName evidence="5">4-hydroxy-2-oxoheptanedioate aldolase</fullName>
        <ecNumber evidence="5">4.1.2.52</ecNumber>
    </submittedName>
</protein>
<feature type="domain" description="HpcH/HpaI aldolase/citrate lyase" evidence="4">
    <location>
        <begin position="15"/>
        <end position="240"/>
    </location>
</feature>
<dbReference type="InterPro" id="IPR050251">
    <property type="entry name" value="HpcH-HpaI_aldolase"/>
</dbReference>
<sequence>MTNPFKQALSDGSPQLGMWLGLANSYSAELIAGSGFDWLLIDGEHAPNDINTILSQLQAVASYPSEPVVRAVWKDSVLIKQLLDIGARNLLIPMIETIEEAREMVAATRYPPEGIRGVGSALARASQWNRKTDYLHNANNEICLLLQIETLKGLENLDAIVDVEGVDGVFIGPADLSAALGHLGNPGHPDVQAAIEQAITKIVQSGKAAGILSADETLARKYLELGATFVAVGVDTTLLARTSEALLEKYRASSKKKAGKASGPSVY</sequence>
<dbReference type="SUPFAM" id="SSF51621">
    <property type="entry name" value="Phosphoenolpyruvate/pyruvate domain"/>
    <property type="match status" value="1"/>
</dbReference>
<evidence type="ECO:0000256" key="3">
    <source>
        <dbReference type="ARBA" id="ARBA00023239"/>
    </source>
</evidence>
<gene>
    <name evidence="5" type="ORF">V5J35_002757</name>
</gene>
<dbReference type="InterPro" id="IPR015813">
    <property type="entry name" value="Pyrv/PenolPyrv_kinase-like_dom"/>
</dbReference>
<name>A0ABV2SIH7_9GAMM</name>
<dbReference type="PANTHER" id="PTHR30502:SF0">
    <property type="entry name" value="PHOSPHOENOLPYRUVATE CARBOXYLASE FAMILY PROTEIN"/>
    <property type="match status" value="1"/>
</dbReference>
<dbReference type="GO" id="GO:0016829">
    <property type="term" value="F:lyase activity"/>
    <property type="evidence" value="ECO:0007669"/>
    <property type="project" value="UniProtKB-KW"/>
</dbReference>
<dbReference type="Gene3D" id="3.20.20.60">
    <property type="entry name" value="Phosphoenolpyruvate-binding domains"/>
    <property type="match status" value="1"/>
</dbReference>
<keyword evidence="3 5" id="KW-0456">Lyase</keyword>
<keyword evidence="2" id="KW-0479">Metal-binding</keyword>
<comment type="similarity">
    <text evidence="1">Belongs to the HpcH/HpaI aldolase family.</text>
</comment>
<dbReference type="Proteomes" id="UP001549366">
    <property type="component" value="Unassembled WGS sequence"/>
</dbReference>
<dbReference type="NCBIfam" id="TIGR02311">
    <property type="entry name" value="HpaI"/>
    <property type="match status" value="1"/>
</dbReference>
<evidence type="ECO:0000313" key="6">
    <source>
        <dbReference type="Proteomes" id="UP001549366"/>
    </source>
</evidence>
<organism evidence="5 6">
    <name type="scientific">Endozoicomonas lisbonensis</name>
    <dbReference type="NCBI Taxonomy" id="3120522"/>
    <lineage>
        <taxon>Bacteria</taxon>
        <taxon>Pseudomonadati</taxon>
        <taxon>Pseudomonadota</taxon>
        <taxon>Gammaproteobacteria</taxon>
        <taxon>Oceanospirillales</taxon>
        <taxon>Endozoicomonadaceae</taxon>
        <taxon>Endozoicomonas</taxon>
    </lineage>
</organism>
<comment type="caution">
    <text evidence="5">The sequence shown here is derived from an EMBL/GenBank/DDBJ whole genome shotgun (WGS) entry which is preliminary data.</text>
</comment>
<dbReference type="EMBL" id="JBEWTB010000002">
    <property type="protein sequence ID" value="MET4757565.1"/>
    <property type="molecule type" value="Genomic_DNA"/>
</dbReference>
<dbReference type="RefSeq" id="WP_354007711.1">
    <property type="nucleotide sequence ID" value="NZ_JBEWTA010000001.1"/>
</dbReference>
<dbReference type="PANTHER" id="PTHR30502">
    <property type="entry name" value="2-KETO-3-DEOXY-L-RHAMNONATE ALDOLASE"/>
    <property type="match status" value="1"/>
</dbReference>
<dbReference type="EC" id="4.1.2.52" evidence="5"/>
<dbReference type="Pfam" id="PF03328">
    <property type="entry name" value="HpcH_HpaI"/>
    <property type="match status" value="1"/>
</dbReference>
<keyword evidence="6" id="KW-1185">Reference proteome</keyword>
<evidence type="ECO:0000313" key="5">
    <source>
        <dbReference type="EMBL" id="MET4757565.1"/>
    </source>
</evidence>
<dbReference type="InterPro" id="IPR040442">
    <property type="entry name" value="Pyrv_kinase-like_dom_sf"/>
</dbReference>
<dbReference type="InterPro" id="IPR012689">
    <property type="entry name" value="HpaI"/>
</dbReference>
<evidence type="ECO:0000256" key="2">
    <source>
        <dbReference type="ARBA" id="ARBA00022723"/>
    </source>
</evidence>
<evidence type="ECO:0000259" key="4">
    <source>
        <dbReference type="Pfam" id="PF03328"/>
    </source>
</evidence>